<proteinExistence type="inferred from homology"/>
<evidence type="ECO:0000256" key="3">
    <source>
        <dbReference type="ARBA" id="ARBA00023235"/>
    </source>
</evidence>
<evidence type="ECO:0000256" key="6">
    <source>
        <dbReference type="ARBA" id="ARBA00044566"/>
    </source>
</evidence>
<name>A0A8W8NZD8_MAGGI</name>
<comment type="similarity">
    <text evidence="1">Belongs to the helicase family. RecQ subfamily.</text>
</comment>
<organism evidence="8 9">
    <name type="scientific">Magallana gigas</name>
    <name type="common">Pacific oyster</name>
    <name type="synonym">Crassostrea gigas</name>
    <dbReference type="NCBI Taxonomy" id="29159"/>
    <lineage>
        <taxon>Eukaryota</taxon>
        <taxon>Metazoa</taxon>
        <taxon>Spiralia</taxon>
        <taxon>Lophotrochozoa</taxon>
        <taxon>Mollusca</taxon>
        <taxon>Bivalvia</taxon>
        <taxon>Autobranchia</taxon>
        <taxon>Pteriomorphia</taxon>
        <taxon>Ostreida</taxon>
        <taxon>Ostreoidea</taxon>
        <taxon>Ostreidae</taxon>
        <taxon>Magallana</taxon>
    </lineage>
</organism>
<keyword evidence="3" id="KW-0413">Isomerase</keyword>
<evidence type="ECO:0000259" key="7">
    <source>
        <dbReference type="Pfam" id="PF00271"/>
    </source>
</evidence>
<dbReference type="GO" id="GO:0000724">
    <property type="term" value="P:double-strand break repair via homologous recombination"/>
    <property type="evidence" value="ECO:0007669"/>
    <property type="project" value="TreeGrafter"/>
</dbReference>
<evidence type="ECO:0000256" key="1">
    <source>
        <dbReference type="ARBA" id="ARBA00005446"/>
    </source>
</evidence>
<reference evidence="8" key="1">
    <citation type="submission" date="2022-08" db="UniProtKB">
        <authorList>
            <consortium name="EnsemblMetazoa"/>
        </authorList>
    </citation>
    <scope>IDENTIFICATION</scope>
    <source>
        <strain evidence="8">05x7-T-G4-1.051#20</strain>
    </source>
</reference>
<feature type="domain" description="Helicase C-terminal" evidence="7">
    <location>
        <begin position="129"/>
        <end position="212"/>
    </location>
</feature>
<dbReference type="GO" id="GO:0005694">
    <property type="term" value="C:chromosome"/>
    <property type="evidence" value="ECO:0007669"/>
    <property type="project" value="TreeGrafter"/>
</dbReference>
<dbReference type="InterPro" id="IPR027417">
    <property type="entry name" value="P-loop_NTPase"/>
</dbReference>
<dbReference type="AlphaFoldDB" id="A0A8W8NZD8"/>
<dbReference type="Proteomes" id="UP000005408">
    <property type="component" value="Unassembled WGS sequence"/>
</dbReference>
<evidence type="ECO:0000313" key="9">
    <source>
        <dbReference type="Proteomes" id="UP000005408"/>
    </source>
</evidence>
<dbReference type="GO" id="GO:0043138">
    <property type="term" value="F:3'-5' DNA helicase activity"/>
    <property type="evidence" value="ECO:0007669"/>
    <property type="project" value="UniProtKB-EC"/>
</dbReference>
<comment type="catalytic activity">
    <reaction evidence="4">
        <text>Couples ATP hydrolysis with the unwinding of duplex DNA by translocating in the 3'-5' direction.</text>
        <dbReference type="EC" id="5.6.2.4"/>
    </reaction>
</comment>
<dbReference type="SUPFAM" id="SSF52540">
    <property type="entry name" value="P-loop containing nucleoside triphosphate hydrolases"/>
    <property type="match status" value="1"/>
</dbReference>
<protein>
    <recommendedName>
        <fullName evidence="5">DNA 3'-5' helicase</fullName>
        <ecNumber evidence="5">5.6.2.4</ecNumber>
    </recommendedName>
    <alternativeName>
        <fullName evidence="6">DNA 3'-5' helicase Q1</fullName>
    </alternativeName>
</protein>
<dbReference type="EnsemblMetazoa" id="G8447.1">
    <property type="protein sequence ID" value="G8447.1:cds"/>
    <property type="gene ID" value="G8447"/>
</dbReference>
<dbReference type="EC" id="5.6.2.4" evidence="5"/>
<dbReference type="InterPro" id="IPR001650">
    <property type="entry name" value="Helicase_C-like"/>
</dbReference>
<dbReference type="PANTHER" id="PTHR13710">
    <property type="entry name" value="DNA HELICASE RECQ FAMILY MEMBER"/>
    <property type="match status" value="1"/>
</dbReference>
<sequence>MAASTEHQEISCKRFKIQSLTDKQSKTISAIEQAKDVFLCTRTGEGDKDGEPFREAFANIGELRSICPKATLLALTATSGPSQRRRIMKMLCFRSNSDIISDSPDRENIKISSVCIPNSENLEKVFRWLIDSVRLNKVKTERHVVFCESISDVSKIYTTFVKHFGNDCELFEMFHSKTDEKVKEIISKDMSKDGNIRVLICTNAAVHGLTNEVLNKLVQSSDSIFTPDDVMKKFPIWSTDTATEVSKIISEVDGDSDMYNFAEDTEE</sequence>
<keyword evidence="9" id="KW-1185">Reference proteome</keyword>
<evidence type="ECO:0000256" key="5">
    <source>
        <dbReference type="ARBA" id="ARBA00034808"/>
    </source>
</evidence>
<dbReference type="GO" id="GO:0005737">
    <property type="term" value="C:cytoplasm"/>
    <property type="evidence" value="ECO:0007669"/>
    <property type="project" value="TreeGrafter"/>
</dbReference>
<dbReference type="PANTHER" id="PTHR13710:SF105">
    <property type="entry name" value="ATP-DEPENDENT DNA HELICASE Q1"/>
    <property type="match status" value="1"/>
</dbReference>
<dbReference type="Pfam" id="PF00271">
    <property type="entry name" value="Helicase_C"/>
    <property type="match status" value="1"/>
</dbReference>
<evidence type="ECO:0000256" key="2">
    <source>
        <dbReference type="ARBA" id="ARBA00023125"/>
    </source>
</evidence>
<keyword evidence="2" id="KW-0238">DNA-binding</keyword>
<evidence type="ECO:0000256" key="4">
    <source>
        <dbReference type="ARBA" id="ARBA00034617"/>
    </source>
</evidence>
<accession>A0A8W8NZD8</accession>
<dbReference type="Gene3D" id="3.40.50.300">
    <property type="entry name" value="P-loop containing nucleotide triphosphate hydrolases"/>
    <property type="match status" value="2"/>
</dbReference>
<dbReference type="GO" id="GO:0003677">
    <property type="term" value="F:DNA binding"/>
    <property type="evidence" value="ECO:0007669"/>
    <property type="project" value="UniProtKB-KW"/>
</dbReference>
<dbReference type="GO" id="GO:0009378">
    <property type="term" value="F:four-way junction helicase activity"/>
    <property type="evidence" value="ECO:0007669"/>
    <property type="project" value="TreeGrafter"/>
</dbReference>
<evidence type="ECO:0000313" key="8">
    <source>
        <dbReference type="EnsemblMetazoa" id="G8447.1:cds"/>
    </source>
</evidence>